<evidence type="ECO:0000259" key="2">
    <source>
        <dbReference type="PROSITE" id="PS51819"/>
    </source>
</evidence>
<dbReference type="Gene3D" id="3.10.180.10">
    <property type="entry name" value="2,3-Dihydroxybiphenyl 1,2-Dioxygenase, domain 1"/>
    <property type="match status" value="2"/>
</dbReference>
<evidence type="ECO:0000256" key="1">
    <source>
        <dbReference type="ARBA" id="ARBA00022723"/>
    </source>
</evidence>
<dbReference type="PANTHER" id="PTHR43279:SF1">
    <property type="entry name" value="CATECHOL-2,3-DIOXYGENASE"/>
    <property type="match status" value="1"/>
</dbReference>
<reference evidence="4" key="1">
    <citation type="journal article" date="2019" name="Int. J. Syst. Evol. Microbiol.">
        <title>The Global Catalogue of Microorganisms (GCM) 10K type strain sequencing project: providing services to taxonomists for standard genome sequencing and annotation.</title>
        <authorList>
            <consortium name="The Broad Institute Genomics Platform"/>
            <consortium name="The Broad Institute Genome Sequencing Center for Infectious Disease"/>
            <person name="Wu L."/>
            <person name="Ma J."/>
        </authorList>
    </citation>
    <scope>NUCLEOTIDE SEQUENCE [LARGE SCALE GENOMIC DNA]</scope>
    <source>
        <strain evidence="4">TISTR 2241</strain>
    </source>
</reference>
<accession>A0ABW5PTR1</accession>
<dbReference type="SUPFAM" id="SSF54593">
    <property type="entry name" value="Glyoxalase/Bleomycin resistance protein/Dihydroxybiphenyl dioxygenase"/>
    <property type="match status" value="2"/>
</dbReference>
<dbReference type="Pfam" id="PF00903">
    <property type="entry name" value="Glyoxalase"/>
    <property type="match status" value="2"/>
</dbReference>
<evidence type="ECO:0000313" key="4">
    <source>
        <dbReference type="Proteomes" id="UP001597458"/>
    </source>
</evidence>
<dbReference type="InterPro" id="IPR029068">
    <property type="entry name" value="Glyas_Bleomycin-R_OHBP_Dase"/>
</dbReference>
<feature type="domain" description="VOC" evidence="2">
    <location>
        <begin position="10"/>
        <end position="126"/>
    </location>
</feature>
<organism evidence="3 4">
    <name type="scientific">Terrilactibacillus laevilacticus</name>
    <dbReference type="NCBI Taxonomy" id="1380157"/>
    <lineage>
        <taxon>Bacteria</taxon>
        <taxon>Bacillati</taxon>
        <taxon>Bacillota</taxon>
        <taxon>Bacilli</taxon>
        <taxon>Bacillales</taxon>
        <taxon>Bacillaceae</taxon>
        <taxon>Terrilactibacillus</taxon>
    </lineage>
</organism>
<keyword evidence="4" id="KW-1185">Reference proteome</keyword>
<dbReference type="EMBL" id="JBHUMR010000014">
    <property type="protein sequence ID" value="MFD2618027.1"/>
    <property type="molecule type" value="Genomic_DNA"/>
</dbReference>
<gene>
    <name evidence="3" type="ORF">ACFSTF_11980</name>
</gene>
<dbReference type="InterPro" id="IPR018146">
    <property type="entry name" value="Glyoxalase_1_CS"/>
</dbReference>
<dbReference type="PROSITE" id="PS00934">
    <property type="entry name" value="GLYOXALASE_I_1"/>
    <property type="match status" value="1"/>
</dbReference>
<evidence type="ECO:0000313" key="3">
    <source>
        <dbReference type="EMBL" id="MFD2618027.1"/>
    </source>
</evidence>
<feature type="domain" description="VOC" evidence="2">
    <location>
        <begin position="168"/>
        <end position="282"/>
    </location>
</feature>
<keyword evidence="1" id="KW-0479">Metal-binding</keyword>
<dbReference type="CDD" id="cd16359">
    <property type="entry name" value="VOC_BsCatE_like_C"/>
    <property type="match status" value="1"/>
</dbReference>
<protein>
    <submittedName>
        <fullName evidence="3">VOC family protein</fullName>
    </submittedName>
</protein>
<dbReference type="PROSITE" id="PS51819">
    <property type="entry name" value="VOC"/>
    <property type="match status" value="2"/>
</dbReference>
<name>A0ABW5PTR1_9BACI</name>
<dbReference type="PANTHER" id="PTHR43279">
    <property type="entry name" value="CATECHOL-2,3-DIOXYGENASE"/>
    <property type="match status" value="1"/>
</dbReference>
<dbReference type="InterPro" id="IPR037523">
    <property type="entry name" value="VOC_core"/>
</dbReference>
<proteinExistence type="predicted"/>
<comment type="caution">
    <text evidence="3">The sequence shown here is derived from an EMBL/GenBank/DDBJ whole genome shotgun (WGS) entry which is preliminary data.</text>
</comment>
<dbReference type="Proteomes" id="UP001597458">
    <property type="component" value="Unassembled WGS sequence"/>
</dbReference>
<dbReference type="RefSeq" id="WP_141190177.1">
    <property type="nucleotide sequence ID" value="NZ_JBHUMR010000014.1"/>
</dbReference>
<dbReference type="InterPro" id="IPR004360">
    <property type="entry name" value="Glyas_Fos-R_dOase_dom"/>
</dbReference>
<sequence length="282" mass="31290">MNFHREPITFVGKVNLKVQNLHRSLAFYKEVIGFKVLEQTECFATLTADGKTVLLSIELPNNVVPKQGRTTGLYHYALLLPKRSDLAKIVQHFLEIGLQFGSSDHLVSEALYLSDPDGNGIEIYIDRDPSEWNWEHGQVDMAVDPLNFSDLLSGGKKQSWKSLPAGTVMGHIHLHVSELKKTEEFYIKGLGFEVVNRYGTQALFISDGKYHHHIGLNTWNGVGAPTSSPNSVGLESFTLVLPNEEKRNNMIAQLKSIGASVTEENGSYVTSDPSGNRIILSV</sequence>